<accession>I4B6W0</accession>
<organism evidence="2 3">
    <name type="scientific">Turneriella parva (strain ATCC BAA-1111 / DSM 21527 / NCTC 11395 / H)</name>
    <name type="common">Leptospira parva</name>
    <dbReference type="NCBI Taxonomy" id="869212"/>
    <lineage>
        <taxon>Bacteria</taxon>
        <taxon>Pseudomonadati</taxon>
        <taxon>Spirochaetota</taxon>
        <taxon>Spirochaetia</taxon>
        <taxon>Leptospirales</taxon>
        <taxon>Leptospiraceae</taxon>
        <taxon>Turneriella</taxon>
    </lineage>
</organism>
<dbReference type="PROSITE" id="PS51257">
    <property type="entry name" value="PROKAR_LIPOPROTEIN"/>
    <property type="match status" value="1"/>
</dbReference>
<evidence type="ECO:0008006" key="4">
    <source>
        <dbReference type="Google" id="ProtNLM"/>
    </source>
</evidence>
<dbReference type="AlphaFoldDB" id="I4B6W0"/>
<name>I4B6W0_TURPD</name>
<dbReference type="HOGENOM" id="CLU_458503_0_0_12"/>
<dbReference type="RefSeq" id="WP_014803523.1">
    <property type="nucleotide sequence ID" value="NC_018020.1"/>
</dbReference>
<dbReference type="Proteomes" id="UP000006048">
    <property type="component" value="Chromosome"/>
</dbReference>
<evidence type="ECO:0000313" key="3">
    <source>
        <dbReference type="Proteomes" id="UP000006048"/>
    </source>
</evidence>
<evidence type="ECO:0000313" key="2">
    <source>
        <dbReference type="EMBL" id="AFM13017.1"/>
    </source>
</evidence>
<dbReference type="KEGG" id="tpx:Turpa_2374"/>
<dbReference type="EMBL" id="CP002959">
    <property type="protein sequence ID" value="AFM13017.1"/>
    <property type="molecule type" value="Genomic_DNA"/>
</dbReference>
<reference evidence="2 3" key="1">
    <citation type="submission" date="2012-06" db="EMBL/GenBank/DDBJ databases">
        <title>The complete chromosome of genome of Turneriella parva DSM 21527.</title>
        <authorList>
            <consortium name="US DOE Joint Genome Institute (JGI-PGF)"/>
            <person name="Lucas S."/>
            <person name="Han J."/>
            <person name="Lapidus A."/>
            <person name="Bruce D."/>
            <person name="Goodwin L."/>
            <person name="Pitluck S."/>
            <person name="Peters L."/>
            <person name="Kyrpides N."/>
            <person name="Mavromatis K."/>
            <person name="Ivanova N."/>
            <person name="Mikhailova N."/>
            <person name="Chertkov O."/>
            <person name="Detter J.C."/>
            <person name="Tapia R."/>
            <person name="Han C."/>
            <person name="Land M."/>
            <person name="Hauser L."/>
            <person name="Markowitz V."/>
            <person name="Cheng J.-F."/>
            <person name="Hugenholtz P."/>
            <person name="Woyke T."/>
            <person name="Wu D."/>
            <person name="Gronow S."/>
            <person name="Wellnitz S."/>
            <person name="Brambilla E."/>
            <person name="Klenk H.-P."/>
            <person name="Eisen J.A."/>
        </authorList>
    </citation>
    <scope>NUCLEOTIDE SEQUENCE [LARGE SCALE GENOMIC DNA]</scope>
    <source>
        <strain evidence="3">ATCC BAA-1111 / DSM 21527 / NCTC 11395 / H</strain>
    </source>
</reference>
<feature type="chain" id="PRO_5003685977" description="Lipoprotein" evidence="1">
    <location>
        <begin position="25"/>
        <end position="595"/>
    </location>
</feature>
<feature type="signal peptide" evidence="1">
    <location>
        <begin position="1"/>
        <end position="24"/>
    </location>
</feature>
<sequence>MKKLPYVHSVIFLSLLVASCTKKAFTPMKEPAVLVDLRPRVNQVEAVKFIQEPLKEGYVEWREAMLNAIELEGILHVKDKDVDFLLWQAACPKELKCNGEKIYLPLAETVEYDAAKMPFAKEIVRRNEKAHLYVAKKDEAADVIKMRNFFHGAYEERPAKFMPELMRFFLPENDAEFFLVAHRIVEPYKYSIYATEERETLGVDNSLCGRRWADIPKPDDFIKNFRTYAEKQFDRYLKSSVDNFPLTAQGFVKLAESIDRNCLPGKKEKIFLRLLEEKSIAMQPVDKSTSNNPIDTLRKIAGVEDPAFIPSLTFVHDRIEAGMVAQLKTPTETYEFYVSYIDARPKQLGLRFILRLKPKGDVTLKHVEALTAAAKTERDAAETGQKAPQATDFSSLTVDYEPVKDSDYLNIHKHLEKEAATLIKKTGEADFSGKLTSRSLQLLALKYGEGKLDKTTGLFSYVVTLQAPEPYHTFAKMVRYTASGSASVGVFEGPMHESFEDGRTGYGPGVKLRWYDAASSFYLEGSQLVHDRSGGFESAVKGVCFKIGDRFALTFEPAELINAEPNIFVKYFSKYGSFCSILLFPDKVREMPKKR</sequence>
<dbReference type="STRING" id="869212.Turpa_2374"/>
<protein>
    <recommendedName>
        <fullName evidence="4">Lipoprotein</fullName>
    </recommendedName>
</protein>
<keyword evidence="3" id="KW-1185">Reference proteome</keyword>
<gene>
    <name evidence="2" type="ordered locus">Turpa_2374</name>
</gene>
<evidence type="ECO:0000256" key="1">
    <source>
        <dbReference type="SAM" id="SignalP"/>
    </source>
</evidence>
<keyword evidence="1" id="KW-0732">Signal</keyword>
<proteinExistence type="predicted"/>